<accession>A0A438C9X7</accession>
<keyword evidence="1" id="KW-1133">Transmembrane helix</keyword>
<feature type="domain" description="Reverse transcriptase Ty1/copia-type" evidence="2">
    <location>
        <begin position="351"/>
        <end position="501"/>
    </location>
</feature>
<dbReference type="Proteomes" id="UP000288805">
    <property type="component" value="Unassembled WGS sequence"/>
</dbReference>
<name>A0A438C9X7_VITVI</name>
<dbReference type="InterPro" id="IPR013103">
    <property type="entry name" value="RVT_2"/>
</dbReference>
<dbReference type="Pfam" id="PF07727">
    <property type="entry name" value="RVT_2"/>
    <property type="match status" value="1"/>
</dbReference>
<keyword evidence="1" id="KW-0812">Transmembrane</keyword>
<sequence>MATKSSTFSSVISGSPMITSEKLVGSQNYLSWSASVELWFMGQGYEDHLVTQEADIPKVDRVQWRKIDAQLCSVLYKVTSSIVNVRQQDMDLSTYIGQIASLKEEFLTVMPLTTDVGDQRTQIDKFFMVLMLIGLCPHLKTVRDQILGSSSVPSLDDVFTRLLLVTEVEVNVLIAPIAISLVTLVIGVISYMGGLPALPTEYDDYLRYQATKSTSVASVAQTGNASACLTHTSSLGPWILDFDASDHISGFGFAHLLPSLPLHSVLYAPECPFKLISISKITRTLDCSISFSDKFVTLHDRSTGKTIGIGRESQGLYHLTSPSTPAVCISTDAPLLIHSRLGHFSLSKFQKMVDRLKARLVAKGYTQVYGFDYGDTFSPVAKIASVRLLLSMAAMCSWPLYQLDIKNVFLHGDLAEEVYMEQPPGFVAQEESGLVCRIRRSLYGLKQSSRAWFSRFSSVVQEFGMFRNIADHSVFYHHNSSGQCIYLVVYVDDIVITGSDQNGIEIAQSSSGVLLSQRKYALDILEETGMLDCKPVDTPMDPNVKLIPGQGEPLGDPGRYRRLVGKLNYLTITRPDISFPVSVVSQFLQSPCDSHWDAVIRILRYIKSTPGQGVLYENRGHAQVVGYTDADWGGSPTDRHSTSGYCVFIGGNLISWKSKKQDVVARSSAEVEYRAMALATCELIWLKHLLRKLRFGKDEQMKLICDNQAALHIASNPVFHERTKHIEVDCHFIREKIASGCVATSFINSNDQPADIFTKSLKGSRIKYICNKLGAYNIYAPI</sequence>
<comment type="caution">
    <text evidence="3">The sequence shown here is derived from an EMBL/GenBank/DDBJ whole genome shotgun (WGS) entry which is preliminary data.</text>
</comment>
<keyword evidence="1" id="KW-0472">Membrane</keyword>
<protein>
    <submittedName>
        <fullName evidence="3">Retrovirus-related Pol polyprotein from transposon RE2</fullName>
    </submittedName>
</protein>
<evidence type="ECO:0000259" key="2">
    <source>
        <dbReference type="Pfam" id="PF07727"/>
    </source>
</evidence>
<evidence type="ECO:0000313" key="4">
    <source>
        <dbReference type="Proteomes" id="UP000288805"/>
    </source>
</evidence>
<organism evidence="3 4">
    <name type="scientific">Vitis vinifera</name>
    <name type="common">Grape</name>
    <dbReference type="NCBI Taxonomy" id="29760"/>
    <lineage>
        <taxon>Eukaryota</taxon>
        <taxon>Viridiplantae</taxon>
        <taxon>Streptophyta</taxon>
        <taxon>Embryophyta</taxon>
        <taxon>Tracheophyta</taxon>
        <taxon>Spermatophyta</taxon>
        <taxon>Magnoliopsida</taxon>
        <taxon>eudicotyledons</taxon>
        <taxon>Gunneridae</taxon>
        <taxon>Pentapetalae</taxon>
        <taxon>rosids</taxon>
        <taxon>Vitales</taxon>
        <taxon>Vitaceae</taxon>
        <taxon>Viteae</taxon>
        <taxon>Vitis</taxon>
    </lineage>
</organism>
<dbReference type="CDD" id="cd09272">
    <property type="entry name" value="RNase_HI_RT_Ty1"/>
    <property type="match status" value="1"/>
</dbReference>
<dbReference type="EMBL" id="QGNW01002403">
    <property type="protein sequence ID" value="RVW20052.1"/>
    <property type="molecule type" value="Genomic_DNA"/>
</dbReference>
<evidence type="ECO:0000256" key="1">
    <source>
        <dbReference type="SAM" id="Phobius"/>
    </source>
</evidence>
<reference evidence="3 4" key="1">
    <citation type="journal article" date="2018" name="PLoS Genet.">
        <title>Population sequencing reveals clonal diversity and ancestral inbreeding in the grapevine cultivar Chardonnay.</title>
        <authorList>
            <person name="Roach M.J."/>
            <person name="Johnson D.L."/>
            <person name="Bohlmann J."/>
            <person name="van Vuuren H.J."/>
            <person name="Jones S.J."/>
            <person name="Pretorius I.S."/>
            <person name="Schmidt S.A."/>
            <person name="Borneman A.R."/>
        </authorList>
    </citation>
    <scope>NUCLEOTIDE SEQUENCE [LARGE SCALE GENOMIC DNA]</scope>
    <source>
        <strain evidence="4">cv. Chardonnay</strain>
        <tissue evidence="3">Leaf</tissue>
    </source>
</reference>
<feature type="transmembrane region" description="Helical" evidence="1">
    <location>
        <begin position="170"/>
        <end position="192"/>
    </location>
</feature>
<proteinExistence type="predicted"/>
<dbReference type="InterPro" id="IPR043502">
    <property type="entry name" value="DNA/RNA_pol_sf"/>
</dbReference>
<evidence type="ECO:0000313" key="3">
    <source>
        <dbReference type="EMBL" id="RVW20052.1"/>
    </source>
</evidence>
<dbReference type="SUPFAM" id="SSF56672">
    <property type="entry name" value="DNA/RNA polymerases"/>
    <property type="match status" value="1"/>
</dbReference>
<dbReference type="PANTHER" id="PTHR11439">
    <property type="entry name" value="GAG-POL-RELATED RETROTRANSPOSON"/>
    <property type="match status" value="1"/>
</dbReference>
<dbReference type="PANTHER" id="PTHR11439:SF484">
    <property type="entry name" value="REVERSE TRANSCRIPTASE TY1_COPIA-TYPE DOMAIN-CONTAINING PROTEIN"/>
    <property type="match status" value="1"/>
</dbReference>
<gene>
    <name evidence="3" type="primary">RE2_578</name>
    <name evidence="3" type="ORF">CK203_115112</name>
</gene>
<dbReference type="AlphaFoldDB" id="A0A438C9X7"/>